<organism evidence="2 3">
    <name type="scientific">Colletotrichum incanum</name>
    <name type="common">Soybean anthracnose fungus</name>
    <dbReference type="NCBI Taxonomy" id="1573173"/>
    <lineage>
        <taxon>Eukaryota</taxon>
        <taxon>Fungi</taxon>
        <taxon>Dikarya</taxon>
        <taxon>Ascomycota</taxon>
        <taxon>Pezizomycotina</taxon>
        <taxon>Sordariomycetes</taxon>
        <taxon>Hypocreomycetidae</taxon>
        <taxon>Glomerellales</taxon>
        <taxon>Glomerellaceae</taxon>
        <taxon>Colletotrichum</taxon>
        <taxon>Colletotrichum spaethianum species complex</taxon>
    </lineage>
</organism>
<accession>A0A162PER6</accession>
<dbReference type="AlphaFoldDB" id="A0A162PER6"/>
<reference evidence="2 3" key="1">
    <citation type="submission" date="2015-06" db="EMBL/GenBank/DDBJ databases">
        <title>Survival trade-offs in plant roots during colonization by closely related pathogenic and mutualistic fungi.</title>
        <authorList>
            <person name="Hacquard S."/>
            <person name="Kracher B."/>
            <person name="Hiruma K."/>
            <person name="Weinman A."/>
            <person name="Muench P."/>
            <person name="Garrido Oter R."/>
            <person name="Ver Loren van Themaat E."/>
            <person name="Dallerey J.-F."/>
            <person name="Damm U."/>
            <person name="Henrissat B."/>
            <person name="Lespinet O."/>
            <person name="Thon M."/>
            <person name="Kemen E."/>
            <person name="McHardy A.C."/>
            <person name="Schulze-Lefert P."/>
            <person name="O'Connell R.J."/>
        </authorList>
    </citation>
    <scope>NUCLEOTIDE SEQUENCE [LARGE SCALE GENOMIC DNA]</scope>
    <source>
        <strain evidence="2 3">MAFF 238704</strain>
    </source>
</reference>
<feature type="non-terminal residue" evidence="2">
    <location>
        <position position="207"/>
    </location>
</feature>
<gene>
    <name evidence="2" type="ORF">CI238_01661</name>
</gene>
<protein>
    <submittedName>
        <fullName evidence="2">Uncharacterized protein</fullName>
    </submittedName>
</protein>
<feature type="compositionally biased region" description="Basic residues" evidence="1">
    <location>
        <begin position="129"/>
        <end position="144"/>
    </location>
</feature>
<feature type="region of interest" description="Disordered" evidence="1">
    <location>
        <begin position="21"/>
        <end position="181"/>
    </location>
</feature>
<comment type="caution">
    <text evidence="2">The sequence shown here is derived from an EMBL/GenBank/DDBJ whole genome shotgun (WGS) entry which is preliminary data.</text>
</comment>
<name>A0A162PER6_COLIC</name>
<feature type="compositionally biased region" description="Basic residues" evidence="1">
    <location>
        <begin position="32"/>
        <end position="57"/>
    </location>
</feature>
<proteinExistence type="predicted"/>
<evidence type="ECO:0000313" key="3">
    <source>
        <dbReference type="Proteomes" id="UP000076584"/>
    </source>
</evidence>
<dbReference type="EMBL" id="LFIW01000334">
    <property type="protein sequence ID" value="KZL87059.1"/>
    <property type="molecule type" value="Genomic_DNA"/>
</dbReference>
<dbReference type="Proteomes" id="UP000076584">
    <property type="component" value="Unassembled WGS sequence"/>
</dbReference>
<evidence type="ECO:0000313" key="2">
    <source>
        <dbReference type="EMBL" id="KZL87059.1"/>
    </source>
</evidence>
<feature type="compositionally biased region" description="Basic and acidic residues" evidence="1">
    <location>
        <begin position="145"/>
        <end position="168"/>
    </location>
</feature>
<evidence type="ECO:0000256" key="1">
    <source>
        <dbReference type="SAM" id="MobiDB-lite"/>
    </source>
</evidence>
<feature type="compositionally biased region" description="Basic residues" evidence="1">
    <location>
        <begin position="65"/>
        <end position="75"/>
    </location>
</feature>
<sequence>LPSSYSARTLRVIPDLLQHDVRRPDIPARQGQHPRHHHQTLPRLRHGVPHNPRLRSLRPRDRPRLRGLLRRRRPHECKGPRVVPLRHQRPPPHDRDAAPPRRRRRGPPATRSPGLGTPRGAEAGLVQGRRQRLRLPRPRWRPRRQRPDAERRPLRVRARPDRGARGRGAEPLAHQVPQGRRHLGKWQLGCVQPAGPPVHLQQREQEV</sequence>
<keyword evidence="3" id="KW-1185">Reference proteome</keyword>
<feature type="non-terminal residue" evidence="2">
    <location>
        <position position="1"/>
    </location>
</feature>